<dbReference type="Gene3D" id="3.40.47.10">
    <property type="match status" value="2"/>
</dbReference>
<dbReference type="STRING" id="661478.OP10G_3501"/>
<evidence type="ECO:0000256" key="2">
    <source>
        <dbReference type="ARBA" id="ARBA00022679"/>
    </source>
</evidence>
<evidence type="ECO:0000313" key="8">
    <source>
        <dbReference type="EMBL" id="AIE86869.1"/>
    </source>
</evidence>
<evidence type="ECO:0000259" key="6">
    <source>
        <dbReference type="Pfam" id="PF00108"/>
    </source>
</evidence>
<dbReference type="CDD" id="cd00751">
    <property type="entry name" value="thiolase"/>
    <property type="match status" value="1"/>
</dbReference>
<feature type="domain" description="Thiolase N-terminal" evidence="6">
    <location>
        <begin position="4"/>
        <end position="260"/>
    </location>
</feature>
<organism evidence="8 9">
    <name type="scientific">Fimbriimonas ginsengisoli Gsoil 348</name>
    <dbReference type="NCBI Taxonomy" id="661478"/>
    <lineage>
        <taxon>Bacteria</taxon>
        <taxon>Bacillati</taxon>
        <taxon>Armatimonadota</taxon>
        <taxon>Fimbriimonadia</taxon>
        <taxon>Fimbriimonadales</taxon>
        <taxon>Fimbriimonadaceae</taxon>
        <taxon>Fimbriimonas</taxon>
    </lineage>
</organism>
<dbReference type="Pfam" id="PF02803">
    <property type="entry name" value="Thiolase_C"/>
    <property type="match status" value="1"/>
</dbReference>
<evidence type="ECO:0000256" key="4">
    <source>
        <dbReference type="PIRSR" id="PIRSR000429-1"/>
    </source>
</evidence>
<evidence type="ECO:0000259" key="7">
    <source>
        <dbReference type="Pfam" id="PF02803"/>
    </source>
</evidence>
<dbReference type="GO" id="GO:0003988">
    <property type="term" value="F:acetyl-CoA C-acyltransferase activity"/>
    <property type="evidence" value="ECO:0007669"/>
    <property type="project" value="UniProtKB-ARBA"/>
</dbReference>
<protein>
    <submittedName>
        <fullName evidence="8">Acetyl-CoA acetyltransferase</fullName>
    </submittedName>
</protein>
<sequence>MEDVVILAGARTPIGAFMGALSTFTGPQLGSFAIKAALERAGVSPEEVDEVIMGEVLTGAVGQAPARQAAIAAGLPTSVPALTVNKVCGSGMKAAMLAAQAVKLGDSKIVVAGGMESMTNAPYALDKARTGYRMGNGKLIDTMIHDGLWDPYGDCHMGTCGDATAASLDFSREQLDEFAAESYRRALDAQAAGRFTDEIVPVSIPQRKGDPVIVDKDEEPAKGDISKLPSLRPAFGKEGVTTAGNASSLDDGGCALIVASMTEAERRGAKPLGRIVGYSTHAQDPQWFTTAPAFAVQKLLEQHNLKVSDIDLFEVNEAFAVVAMAVGQKVEIPRDRLNVNGGAVALGHPIGMTGARLILTALLELRRRGGRYAIATPCIGGGEATAVLLEAM</sequence>
<dbReference type="InterPro" id="IPR002155">
    <property type="entry name" value="Thiolase"/>
</dbReference>
<dbReference type="SUPFAM" id="SSF53901">
    <property type="entry name" value="Thiolase-like"/>
    <property type="match status" value="2"/>
</dbReference>
<dbReference type="PROSITE" id="PS00737">
    <property type="entry name" value="THIOLASE_2"/>
    <property type="match status" value="1"/>
</dbReference>
<dbReference type="Pfam" id="PF00108">
    <property type="entry name" value="Thiolase_N"/>
    <property type="match status" value="1"/>
</dbReference>
<dbReference type="InterPro" id="IPR020617">
    <property type="entry name" value="Thiolase_C"/>
</dbReference>
<dbReference type="HOGENOM" id="CLU_031026_0_1_0"/>
<feature type="active site" description="Proton acceptor" evidence="4">
    <location>
        <position position="378"/>
    </location>
</feature>
<dbReference type="InterPro" id="IPR016039">
    <property type="entry name" value="Thiolase-like"/>
</dbReference>
<dbReference type="NCBIfam" id="TIGR01930">
    <property type="entry name" value="AcCoA-C-Actrans"/>
    <property type="match status" value="1"/>
</dbReference>
<comment type="similarity">
    <text evidence="1 5">Belongs to the thiolase-like superfamily. Thiolase family.</text>
</comment>
<evidence type="ECO:0000256" key="5">
    <source>
        <dbReference type="RuleBase" id="RU003557"/>
    </source>
</evidence>
<dbReference type="OrthoDB" id="9764892at2"/>
<dbReference type="RefSeq" id="WP_025229198.1">
    <property type="nucleotide sequence ID" value="NZ_CP007139.1"/>
</dbReference>
<dbReference type="FunFam" id="3.40.47.10:FF:000010">
    <property type="entry name" value="Acetyl-CoA acetyltransferase (Thiolase)"/>
    <property type="match status" value="1"/>
</dbReference>
<dbReference type="eggNOG" id="COG0183">
    <property type="taxonomic scope" value="Bacteria"/>
</dbReference>
<feature type="active site" description="Proton acceptor" evidence="4">
    <location>
        <position position="348"/>
    </location>
</feature>
<dbReference type="PANTHER" id="PTHR18919">
    <property type="entry name" value="ACETYL-COA C-ACYLTRANSFERASE"/>
    <property type="match status" value="1"/>
</dbReference>
<reference evidence="8 9" key="1">
    <citation type="journal article" date="2014" name="PLoS ONE">
        <title>The first complete genome sequence of the class fimbriimonadia in the phylum armatimonadetes.</title>
        <authorList>
            <person name="Hu Z.Y."/>
            <person name="Wang Y.Z."/>
            <person name="Im W.T."/>
            <person name="Wang S.Y."/>
            <person name="Zhao G.P."/>
            <person name="Zheng H.J."/>
            <person name="Quan Z.X."/>
        </authorList>
    </citation>
    <scope>NUCLEOTIDE SEQUENCE [LARGE SCALE GENOMIC DNA]</scope>
    <source>
        <strain evidence="8">Gsoil 348</strain>
    </source>
</reference>
<keyword evidence="2 5" id="KW-0808">Transferase</keyword>
<keyword evidence="9" id="KW-1185">Reference proteome</keyword>
<evidence type="ECO:0000256" key="3">
    <source>
        <dbReference type="ARBA" id="ARBA00023315"/>
    </source>
</evidence>
<dbReference type="Proteomes" id="UP000027982">
    <property type="component" value="Chromosome"/>
</dbReference>
<name>A0A068NYD2_FIMGI</name>
<gene>
    <name evidence="8" type="ORF">OP10G_3501</name>
</gene>
<feature type="domain" description="Thiolase C-terminal" evidence="7">
    <location>
        <begin position="270"/>
        <end position="390"/>
    </location>
</feature>
<dbReference type="EMBL" id="CP007139">
    <property type="protein sequence ID" value="AIE86869.1"/>
    <property type="molecule type" value="Genomic_DNA"/>
</dbReference>
<dbReference type="InterPro" id="IPR020613">
    <property type="entry name" value="Thiolase_CS"/>
</dbReference>
<dbReference type="PIRSF" id="PIRSF000429">
    <property type="entry name" value="Ac-CoA_Ac_transf"/>
    <property type="match status" value="1"/>
</dbReference>
<accession>A0A068NYD2</accession>
<evidence type="ECO:0000313" key="9">
    <source>
        <dbReference type="Proteomes" id="UP000027982"/>
    </source>
</evidence>
<evidence type="ECO:0000256" key="1">
    <source>
        <dbReference type="ARBA" id="ARBA00010982"/>
    </source>
</evidence>
<dbReference type="AlphaFoldDB" id="A0A068NYD2"/>
<dbReference type="KEGG" id="fgi:OP10G_3501"/>
<dbReference type="InterPro" id="IPR020616">
    <property type="entry name" value="Thiolase_N"/>
</dbReference>
<keyword evidence="3 5" id="KW-0012">Acyltransferase</keyword>
<proteinExistence type="inferred from homology"/>
<feature type="active site" description="Acyl-thioester intermediate" evidence="4">
    <location>
        <position position="88"/>
    </location>
</feature>
<dbReference type="PANTHER" id="PTHR18919:SF138">
    <property type="entry name" value="ACETYL-COA C-ACETYLTRANSFERASE"/>
    <property type="match status" value="1"/>
</dbReference>